<dbReference type="SUPFAM" id="SSF56601">
    <property type="entry name" value="beta-lactamase/transpeptidase-like"/>
    <property type="match status" value="1"/>
</dbReference>
<proteinExistence type="inferred from homology"/>
<dbReference type="PANTHER" id="PTHR21581:SF11">
    <property type="entry name" value="D-ALANYL-D-ALANINE CARBOXYPEPTIDASE DACA"/>
    <property type="match status" value="1"/>
</dbReference>
<reference evidence="10" key="1">
    <citation type="journal article" date="2019" name="Int. J. Syst. Evol. Microbiol.">
        <title>The Global Catalogue of Microorganisms (GCM) 10K type strain sequencing project: providing services to taxonomists for standard genome sequencing and annotation.</title>
        <authorList>
            <consortium name="The Broad Institute Genomics Platform"/>
            <consortium name="The Broad Institute Genome Sequencing Center for Infectious Disease"/>
            <person name="Wu L."/>
            <person name="Ma J."/>
        </authorList>
    </citation>
    <scope>NUCLEOTIDE SEQUENCE [LARGE SCALE GENOMIC DNA]</scope>
    <source>
        <strain evidence="10">CGMCC 1.16306</strain>
    </source>
</reference>
<evidence type="ECO:0000256" key="7">
    <source>
        <dbReference type="RuleBase" id="RU004016"/>
    </source>
</evidence>
<evidence type="ECO:0000259" key="8">
    <source>
        <dbReference type="Pfam" id="PF00768"/>
    </source>
</evidence>
<dbReference type="RefSeq" id="WP_376847112.1">
    <property type="nucleotide sequence ID" value="NZ_JBHSFW010000015.1"/>
</dbReference>
<comment type="caution">
    <text evidence="9">The sequence shown here is derived from an EMBL/GenBank/DDBJ whole genome shotgun (WGS) entry which is preliminary data.</text>
</comment>
<evidence type="ECO:0000256" key="2">
    <source>
        <dbReference type="ARBA" id="ARBA00022729"/>
    </source>
</evidence>
<dbReference type="Pfam" id="PF00768">
    <property type="entry name" value="Peptidase_S11"/>
    <property type="match status" value="1"/>
</dbReference>
<dbReference type="InterPro" id="IPR012338">
    <property type="entry name" value="Beta-lactam/transpept-like"/>
</dbReference>
<sequence>MKLKKRFALVIVLLLIAGGGFYFGKGIHHSATEQPDKKSVNITHAVKKPKQPHTAKAQKEPTTKTLPNLGLQAKSVILINAGNGDVLYNKNVEQPLPTASMSKMMTELLVLKAIHENKIGWDQKVTISQYVDAISNHPGFASIHLKMGQTYTVRELFNAMAIHSANDAAIALAEAVSGSEKAFVDRMNDKARQLGLKHTHFVDSTGLDNKDLGQYAQTGAQNDTNMMSAKDVAMLAKQLIEKYPEILKIIQQPSVTFAGQTYTNTNWMLPAVDKHQMGFEGVDGLKTGYTDAAGYCFVGTVEKDGERLISVVMGASTPLDRFSETKRLYEAAFDQKQQRELANGREKTNG</sequence>
<keyword evidence="9" id="KW-0121">Carboxypeptidase</keyword>
<keyword evidence="3 9" id="KW-0378">Hydrolase</keyword>
<evidence type="ECO:0000256" key="3">
    <source>
        <dbReference type="ARBA" id="ARBA00022801"/>
    </source>
</evidence>
<keyword evidence="4" id="KW-0133">Cell shape</keyword>
<organism evidence="9 10">
    <name type="scientific">Camelliibacillus cellulosilyticus</name>
    <dbReference type="NCBI Taxonomy" id="2174486"/>
    <lineage>
        <taxon>Bacteria</taxon>
        <taxon>Bacillati</taxon>
        <taxon>Bacillota</taxon>
        <taxon>Bacilli</taxon>
        <taxon>Bacillales</taxon>
        <taxon>Sporolactobacillaceae</taxon>
        <taxon>Camelliibacillus</taxon>
    </lineage>
</organism>
<accession>A0ABV9GP47</accession>
<keyword evidence="6" id="KW-0961">Cell wall biogenesis/degradation</keyword>
<keyword evidence="2" id="KW-0732">Signal</keyword>
<dbReference type="GO" id="GO:0004180">
    <property type="term" value="F:carboxypeptidase activity"/>
    <property type="evidence" value="ECO:0007669"/>
    <property type="project" value="UniProtKB-KW"/>
</dbReference>
<dbReference type="Proteomes" id="UP001596022">
    <property type="component" value="Unassembled WGS sequence"/>
</dbReference>
<dbReference type="EMBL" id="JBHSFW010000015">
    <property type="protein sequence ID" value="MFC4620018.1"/>
    <property type="molecule type" value="Genomic_DNA"/>
</dbReference>
<feature type="domain" description="Peptidase S11 D-alanyl-D-alanine carboxypeptidase A N-terminal" evidence="8">
    <location>
        <begin position="70"/>
        <end position="317"/>
    </location>
</feature>
<dbReference type="InterPro" id="IPR018044">
    <property type="entry name" value="Peptidase_S11"/>
</dbReference>
<dbReference type="PRINTS" id="PR00725">
    <property type="entry name" value="DADACBPTASE1"/>
</dbReference>
<keyword evidence="9" id="KW-0645">Protease</keyword>
<dbReference type="Gene3D" id="3.40.710.10">
    <property type="entry name" value="DD-peptidase/beta-lactamase superfamily"/>
    <property type="match status" value="1"/>
</dbReference>
<evidence type="ECO:0000313" key="10">
    <source>
        <dbReference type="Proteomes" id="UP001596022"/>
    </source>
</evidence>
<comment type="similarity">
    <text evidence="1 7">Belongs to the peptidase S11 family.</text>
</comment>
<protein>
    <submittedName>
        <fullName evidence="9">D-alanyl-D-alanine carboxypeptidase family protein</fullName>
        <ecNumber evidence="9">3.4.-.-</ecNumber>
    </submittedName>
</protein>
<evidence type="ECO:0000256" key="1">
    <source>
        <dbReference type="ARBA" id="ARBA00007164"/>
    </source>
</evidence>
<dbReference type="PANTHER" id="PTHR21581">
    <property type="entry name" value="D-ALANYL-D-ALANINE CARBOXYPEPTIDASE"/>
    <property type="match status" value="1"/>
</dbReference>
<name>A0ABV9GP47_9BACL</name>
<evidence type="ECO:0000256" key="5">
    <source>
        <dbReference type="ARBA" id="ARBA00022984"/>
    </source>
</evidence>
<keyword evidence="10" id="KW-1185">Reference proteome</keyword>
<gene>
    <name evidence="9" type="ORF">ACFO4N_14995</name>
</gene>
<dbReference type="EC" id="3.4.-.-" evidence="9"/>
<keyword evidence="5" id="KW-0573">Peptidoglycan synthesis</keyword>
<evidence type="ECO:0000256" key="4">
    <source>
        <dbReference type="ARBA" id="ARBA00022960"/>
    </source>
</evidence>
<evidence type="ECO:0000256" key="6">
    <source>
        <dbReference type="ARBA" id="ARBA00023316"/>
    </source>
</evidence>
<dbReference type="InterPro" id="IPR001967">
    <property type="entry name" value="Peptidase_S11_N"/>
</dbReference>
<evidence type="ECO:0000313" key="9">
    <source>
        <dbReference type="EMBL" id="MFC4620018.1"/>
    </source>
</evidence>